<keyword evidence="1 5" id="KW-0489">Methyltransferase</keyword>
<dbReference type="PANTHER" id="PTHR43464:SF19">
    <property type="entry name" value="UBIQUINONE BIOSYNTHESIS O-METHYLTRANSFERASE, MITOCHONDRIAL"/>
    <property type="match status" value="1"/>
</dbReference>
<feature type="domain" description="Methyltransferase" evidence="4">
    <location>
        <begin position="43"/>
        <end position="135"/>
    </location>
</feature>
<organism evidence="5 6">
    <name type="scientific">Actinopolyspora alba</name>
    <dbReference type="NCBI Taxonomy" id="673379"/>
    <lineage>
        <taxon>Bacteria</taxon>
        <taxon>Bacillati</taxon>
        <taxon>Actinomycetota</taxon>
        <taxon>Actinomycetes</taxon>
        <taxon>Actinopolysporales</taxon>
        <taxon>Actinopolysporaceae</taxon>
        <taxon>Actinopolyspora</taxon>
        <taxon>Actinopolyspora alba group</taxon>
    </lineage>
</organism>
<dbReference type="InterPro" id="IPR029063">
    <property type="entry name" value="SAM-dependent_MTases_sf"/>
</dbReference>
<dbReference type="SUPFAM" id="SSF53335">
    <property type="entry name" value="S-adenosyl-L-methionine-dependent methyltransferases"/>
    <property type="match status" value="1"/>
</dbReference>
<dbReference type="EMBL" id="FOMZ01000007">
    <property type="protein sequence ID" value="SFE07723.1"/>
    <property type="molecule type" value="Genomic_DNA"/>
</dbReference>
<evidence type="ECO:0000256" key="3">
    <source>
        <dbReference type="ARBA" id="ARBA00022691"/>
    </source>
</evidence>
<dbReference type="PANTHER" id="PTHR43464">
    <property type="entry name" value="METHYLTRANSFERASE"/>
    <property type="match status" value="1"/>
</dbReference>
<dbReference type="GO" id="GO:0008168">
    <property type="term" value="F:methyltransferase activity"/>
    <property type="evidence" value="ECO:0007669"/>
    <property type="project" value="UniProtKB-KW"/>
</dbReference>
<proteinExistence type="predicted"/>
<dbReference type="CDD" id="cd02440">
    <property type="entry name" value="AdoMet_MTases"/>
    <property type="match status" value="1"/>
</dbReference>
<keyword evidence="6" id="KW-1185">Reference proteome</keyword>
<dbReference type="GO" id="GO:0032259">
    <property type="term" value="P:methylation"/>
    <property type="evidence" value="ECO:0007669"/>
    <property type="project" value="UniProtKB-KW"/>
</dbReference>
<dbReference type="Proteomes" id="UP000198716">
    <property type="component" value="Unassembled WGS sequence"/>
</dbReference>
<protein>
    <submittedName>
        <fullName evidence="5">Methyltransferase domain-containing protein</fullName>
    </submittedName>
</protein>
<keyword evidence="3" id="KW-0949">S-adenosyl-L-methionine</keyword>
<evidence type="ECO:0000256" key="2">
    <source>
        <dbReference type="ARBA" id="ARBA00022679"/>
    </source>
</evidence>
<dbReference type="Pfam" id="PF13649">
    <property type="entry name" value="Methyltransf_25"/>
    <property type="match status" value="1"/>
</dbReference>
<reference evidence="6" key="1">
    <citation type="submission" date="2016-10" db="EMBL/GenBank/DDBJ databases">
        <authorList>
            <person name="Varghese N."/>
            <person name="Submissions S."/>
        </authorList>
    </citation>
    <scope>NUCLEOTIDE SEQUENCE [LARGE SCALE GENOMIC DNA]</scope>
    <source>
        <strain evidence="6">DSM 45004</strain>
    </source>
</reference>
<dbReference type="RefSeq" id="WP_092927347.1">
    <property type="nucleotide sequence ID" value="NZ_FOMZ01000007.1"/>
</dbReference>
<sequence length="209" mass="22753">MDTSISRDHFEQAYREGNPPWVIGAPQPAIVELERQGWIGGSVLDPGCGEGEHTILLTELGYDVLGVDGARTAVARARDNAAERGVAARFEVADAFDLGTEPRFDTVVDSALLHVFGEAERRRYTRSLHAVCGPGAVVHVLALSDIEDAGGPRLSAEQVRNSFGDGWIIDSLEQHVYRGVAGEEYAARFDVSPEEQVDTAAWLARVRRL</sequence>
<dbReference type="Gene3D" id="3.40.50.150">
    <property type="entry name" value="Vaccinia Virus protein VP39"/>
    <property type="match status" value="1"/>
</dbReference>
<name>A0A1I1XPR8_9ACTN</name>
<dbReference type="AlphaFoldDB" id="A0A1I1XPR8"/>
<evidence type="ECO:0000313" key="5">
    <source>
        <dbReference type="EMBL" id="SFE07723.1"/>
    </source>
</evidence>
<evidence type="ECO:0000256" key="1">
    <source>
        <dbReference type="ARBA" id="ARBA00022603"/>
    </source>
</evidence>
<accession>A0A1I1XPR8</accession>
<evidence type="ECO:0000313" key="6">
    <source>
        <dbReference type="Proteomes" id="UP000198716"/>
    </source>
</evidence>
<gene>
    <name evidence="5" type="ORF">SAMN04487819_107238</name>
</gene>
<evidence type="ECO:0000259" key="4">
    <source>
        <dbReference type="Pfam" id="PF13649"/>
    </source>
</evidence>
<keyword evidence="2 5" id="KW-0808">Transferase</keyword>
<dbReference type="InterPro" id="IPR041698">
    <property type="entry name" value="Methyltransf_25"/>
</dbReference>